<protein>
    <recommendedName>
        <fullName evidence="4">Vitelline membrane outer layer protein 1 homolog</fullName>
    </recommendedName>
</protein>
<evidence type="ECO:0000256" key="1">
    <source>
        <dbReference type="SAM" id="SignalP"/>
    </source>
</evidence>
<dbReference type="GeneTree" id="ENSGT00390000009313"/>
<sequence length="186" mass="20069">MFLPLSFLFLLLPALSPATPDVPVIDVPNVGPWGAWGNIQMCPQDYVATGFALKIQENQGYGDDTAVNGIRLYCCPLNGNAPQTSITSSEGPWGIWTAPIFCSNGYLVSFSRTVEPPQGSGDETTVNNFKFNCSSGQELEGVGLPWGSYRPQSASCPLGICGIRTKVEEDQRSGDDTTLKDAKFYC</sequence>
<proteinExistence type="predicted"/>
<reference evidence="2" key="1">
    <citation type="submission" date="2025-08" db="UniProtKB">
        <authorList>
            <consortium name="Ensembl"/>
        </authorList>
    </citation>
    <scope>IDENTIFICATION</scope>
</reference>
<dbReference type="Ensembl" id="ENSLLET00000011078.1">
    <property type="protein sequence ID" value="ENSLLEP00000010662.1"/>
    <property type="gene ID" value="ENSLLEG00000006802.1"/>
</dbReference>
<dbReference type="SUPFAM" id="SSF51092">
    <property type="entry name" value="Vitelline membrane outer protein-I (VMO-I)"/>
    <property type="match status" value="1"/>
</dbReference>
<evidence type="ECO:0000313" key="2">
    <source>
        <dbReference type="Ensembl" id="ENSLLEP00000010662.1"/>
    </source>
</evidence>
<dbReference type="PANTHER" id="PTHR18841:SF2">
    <property type="entry name" value="VITELLINE MEMBRANE OUTER LAYER PROTEIN 1 HOMOLOG"/>
    <property type="match status" value="1"/>
</dbReference>
<dbReference type="Pfam" id="PF03762">
    <property type="entry name" value="VOMI"/>
    <property type="match status" value="1"/>
</dbReference>
<dbReference type="Gene3D" id="2.100.10.20">
    <property type="entry name" value="Vitelline membrane outer layer protein I (VOMI)"/>
    <property type="match status" value="1"/>
</dbReference>
<feature type="signal peptide" evidence="1">
    <location>
        <begin position="1"/>
        <end position="18"/>
    </location>
</feature>
<dbReference type="InterPro" id="IPR036706">
    <property type="entry name" value="VOMI_sf"/>
</dbReference>
<dbReference type="GO" id="GO:0005615">
    <property type="term" value="C:extracellular space"/>
    <property type="evidence" value="ECO:0007669"/>
    <property type="project" value="TreeGrafter"/>
</dbReference>
<feature type="chain" id="PRO_5034664923" description="Vitelline membrane outer layer protein 1 homolog" evidence="1">
    <location>
        <begin position="19"/>
        <end position="186"/>
    </location>
</feature>
<accession>A0A8C5PBE1</accession>
<dbReference type="OrthoDB" id="6344411at2759"/>
<evidence type="ECO:0000313" key="3">
    <source>
        <dbReference type="Proteomes" id="UP000694569"/>
    </source>
</evidence>
<dbReference type="InterPro" id="IPR005515">
    <property type="entry name" value="VOMI"/>
</dbReference>
<dbReference type="PANTHER" id="PTHR18841">
    <property type="entry name" value="VITELLINE MEMBRANE OUTER LAYER PROTEIN I-RELATED"/>
    <property type="match status" value="1"/>
</dbReference>
<dbReference type="AlphaFoldDB" id="A0A8C5PBE1"/>
<keyword evidence="3" id="KW-1185">Reference proteome</keyword>
<organism evidence="2 3">
    <name type="scientific">Leptobrachium leishanense</name>
    <name type="common">Leishan spiny toad</name>
    <dbReference type="NCBI Taxonomy" id="445787"/>
    <lineage>
        <taxon>Eukaryota</taxon>
        <taxon>Metazoa</taxon>
        <taxon>Chordata</taxon>
        <taxon>Craniata</taxon>
        <taxon>Vertebrata</taxon>
        <taxon>Euteleostomi</taxon>
        <taxon>Amphibia</taxon>
        <taxon>Batrachia</taxon>
        <taxon>Anura</taxon>
        <taxon>Pelobatoidea</taxon>
        <taxon>Megophryidae</taxon>
        <taxon>Leptobrachium</taxon>
    </lineage>
</organism>
<evidence type="ECO:0008006" key="4">
    <source>
        <dbReference type="Google" id="ProtNLM"/>
    </source>
</evidence>
<reference evidence="2" key="2">
    <citation type="submission" date="2025-09" db="UniProtKB">
        <authorList>
            <consortium name="Ensembl"/>
        </authorList>
    </citation>
    <scope>IDENTIFICATION</scope>
</reference>
<keyword evidence="1" id="KW-0732">Signal</keyword>
<name>A0A8C5PBE1_9ANUR</name>
<dbReference type="Proteomes" id="UP000694569">
    <property type="component" value="Unplaced"/>
</dbReference>